<feature type="region of interest" description="Disordered" evidence="1">
    <location>
        <begin position="387"/>
        <end position="418"/>
    </location>
</feature>
<dbReference type="Pfam" id="PF15261">
    <property type="entry name" value="JHY"/>
    <property type="match status" value="1"/>
</dbReference>
<feature type="region of interest" description="Disordered" evidence="1">
    <location>
        <begin position="491"/>
        <end position="583"/>
    </location>
</feature>
<name>A0A8C7Q6V5_ONCMY</name>
<dbReference type="AlphaFoldDB" id="A0A8C7Q6V5"/>
<feature type="region of interest" description="Disordered" evidence="1">
    <location>
        <begin position="883"/>
        <end position="907"/>
    </location>
</feature>
<keyword evidence="3" id="KW-1185">Reference proteome</keyword>
<accession>A0A8C7Q6V5</accession>
<dbReference type="GeneTree" id="ENSGT00390000002823"/>
<dbReference type="Ensembl" id="ENSOMYT00000036324.2">
    <property type="protein sequence ID" value="ENSOMYP00000033304.2"/>
    <property type="gene ID" value="ENSOMYG00000015534.2"/>
</dbReference>
<feature type="region of interest" description="Disordered" evidence="1">
    <location>
        <begin position="304"/>
        <end position="357"/>
    </location>
</feature>
<organism evidence="2 3">
    <name type="scientific">Oncorhynchus mykiss</name>
    <name type="common">Rainbow trout</name>
    <name type="synonym">Salmo gairdneri</name>
    <dbReference type="NCBI Taxonomy" id="8022"/>
    <lineage>
        <taxon>Eukaryota</taxon>
        <taxon>Metazoa</taxon>
        <taxon>Chordata</taxon>
        <taxon>Craniata</taxon>
        <taxon>Vertebrata</taxon>
        <taxon>Euteleostomi</taxon>
        <taxon>Actinopterygii</taxon>
        <taxon>Neopterygii</taxon>
        <taxon>Teleostei</taxon>
        <taxon>Protacanthopterygii</taxon>
        <taxon>Salmoniformes</taxon>
        <taxon>Salmonidae</taxon>
        <taxon>Salmoninae</taxon>
        <taxon>Oncorhynchus</taxon>
    </lineage>
</organism>
<evidence type="ECO:0000256" key="1">
    <source>
        <dbReference type="SAM" id="MobiDB-lite"/>
    </source>
</evidence>
<evidence type="ECO:0000313" key="3">
    <source>
        <dbReference type="Proteomes" id="UP000694395"/>
    </source>
</evidence>
<feature type="compositionally biased region" description="Basic and acidic residues" evidence="1">
    <location>
        <begin position="407"/>
        <end position="418"/>
    </location>
</feature>
<sequence length="942" mass="106825">MPCKAPNTPAHAQITVCTRPFVSMVAFLQNWRKTLLPINMAGKTSNVTICQHVRKMCYRAQQYKMEGKKGPEHGKTYVRLKDEHRKPCPLKPEVALSLWDAAESDTESLVQERDYQLELQRRIGVESGDQKMTQPQEEDTDGSCLDEGELHVYDSLEVSALRQNKKNIQQQSRDKEVSRQMHYNDTYAELRYDPNWRTNLEGARQFDKMTPPLPLEEESYNSDEQSEESHSERGQELSGSGGYRYIFSCSPALAESMTPEITSNELQSKHPLTSYHLPPLQNQVIREVSPAFSYHLHQNQVIGDSLPESTHPSPGVPSEKAMERNPHQRVKANRGVRNPTNATGGEIQASFPDLEDRYRETHDRYDRAFQIYYNQEQYGQASGTVAEKQLQNSMSSKSKGSRHLSSRKPDRPREDIIERNRVTLGINAAKQGSYLRAHAQQKEGKSDSQNQVCDTTEEITIGGNQEEESQGDNSDPELRWLQKTQQLKVTQISKEKQAQQRVNPKPPSEKRLLAQGVKARPRDCYLSPPTDITRPAARTQAHSHPHHQPQHSPHLQALSDTDSQSSILDTQPHQPQRIPLTQSPTVHLNINTLSKFLAFMHCNHQDAVLTIPKPCRGPSPQRKPQSIDGYSPNANVPLRNTILVNPYSHPGPHPCPQDHGSLQLALVPQADVSPLSPGRGSRSSQGFPGMPPLCRGSRESPHLWHQENAPLQRENHIVLQYDDEDSHRSTYTAETKYSSGSYTVLPPIGKRTTGDTELGCDRAAQRFTYMQRSSSEAYLAQMRREKQLKERVIYKAYTLKDYKQLKQNVYLGGLGPDYTTTEITAEKMRRQKLYSNVIREQNKKISRIPFLPAARNAVGSNNKDNMVPRKKALEYARSILRPKVLPQAQQPKTREPERAQGALRGNTRLREGLDLSQLATVEALRKRHEQEKQTVANVVHAI</sequence>
<dbReference type="InterPro" id="IPR027968">
    <property type="entry name" value="JHY"/>
</dbReference>
<proteinExistence type="predicted"/>
<reference evidence="2" key="3">
    <citation type="submission" date="2025-09" db="UniProtKB">
        <authorList>
            <consortium name="Ensembl"/>
        </authorList>
    </citation>
    <scope>IDENTIFICATION</scope>
</reference>
<reference evidence="2" key="2">
    <citation type="submission" date="2025-08" db="UniProtKB">
        <authorList>
            <consortium name="Ensembl"/>
        </authorList>
    </citation>
    <scope>IDENTIFICATION</scope>
</reference>
<feature type="region of interest" description="Disordered" evidence="1">
    <location>
        <begin position="205"/>
        <end position="241"/>
    </location>
</feature>
<reference evidence="2" key="1">
    <citation type="submission" date="2020-07" db="EMBL/GenBank/DDBJ databases">
        <title>A long reads based de novo assembly of the rainbow trout Arlee double haploid line genome.</title>
        <authorList>
            <person name="Gao G."/>
            <person name="Palti Y."/>
        </authorList>
    </citation>
    <scope>NUCLEOTIDE SEQUENCE [LARGE SCALE GENOMIC DNA]</scope>
</reference>
<evidence type="ECO:0000313" key="2">
    <source>
        <dbReference type="Ensembl" id="ENSOMYP00000033304.2"/>
    </source>
</evidence>
<feature type="region of interest" description="Disordered" evidence="1">
    <location>
        <begin position="614"/>
        <end position="633"/>
    </location>
</feature>
<feature type="compositionally biased region" description="Acidic residues" evidence="1">
    <location>
        <begin position="136"/>
        <end position="145"/>
    </location>
</feature>
<feature type="region of interest" description="Disordered" evidence="1">
    <location>
        <begin position="126"/>
        <end position="145"/>
    </location>
</feature>
<dbReference type="Proteomes" id="UP000694395">
    <property type="component" value="Chromosome 10"/>
</dbReference>
<dbReference type="PANTHER" id="PTHR14726">
    <property type="entry name" value="JHY PROTEIN HOMOLOG"/>
    <property type="match status" value="1"/>
</dbReference>
<protein>
    <submittedName>
        <fullName evidence="2">Junctional cadherin complex regulator</fullName>
    </submittedName>
</protein>
<feature type="compositionally biased region" description="Polar residues" evidence="1">
    <location>
        <begin position="559"/>
        <end position="583"/>
    </location>
</feature>
<dbReference type="PANTHER" id="PTHR14726:SF1">
    <property type="entry name" value="JHY PROTEIN HOMOLOG"/>
    <property type="match status" value="1"/>
</dbReference>
<feature type="compositionally biased region" description="Acidic residues" evidence="1">
    <location>
        <begin position="215"/>
        <end position="226"/>
    </location>
</feature>
<dbReference type="GO" id="GO:0035082">
    <property type="term" value="P:axoneme assembly"/>
    <property type="evidence" value="ECO:0007669"/>
    <property type="project" value="TreeGrafter"/>
</dbReference>